<dbReference type="Proteomes" id="UP000054007">
    <property type="component" value="Unassembled WGS sequence"/>
</dbReference>
<comment type="similarity">
    <text evidence="1">Belongs to the CCZ1 family.</text>
</comment>
<feature type="region of interest" description="Disordered" evidence="2">
    <location>
        <begin position="105"/>
        <end position="129"/>
    </location>
</feature>
<proteinExistence type="inferred from homology"/>
<feature type="region of interest" description="Disordered" evidence="2">
    <location>
        <begin position="259"/>
        <end position="291"/>
    </location>
</feature>
<evidence type="ECO:0000259" key="3">
    <source>
        <dbReference type="Pfam" id="PF19031"/>
    </source>
</evidence>
<evidence type="ECO:0000256" key="2">
    <source>
        <dbReference type="SAM" id="MobiDB-lite"/>
    </source>
</evidence>
<feature type="region of interest" description="Disordered" evidence="2">
    <location>
        <begin position="312"/>
        <end position="332"/>
    </location>
</feature>
<dbReference type="EMBL" id="KN880449">
    <property type="protein sequence ID" value="KIY71863.1"/>
    <property type="molecule type" value="Genomic_DNA"/>
</dbReference>
<gene>
    <name evidence="4" type="ORF">CYLTODRAFT_440956</name>
</gene>
<evidence type="ECO:0000313" key="5">
    <source>
        <dbReference type="Proteomes" id="UP000054007"/>
    </source>
</evidence>
<protein>
    <recommendedName>
        <fullName evidence="3">CCZ1/INTU/HSP4 first Longin domain-containing protein</fullName>
    </recommendedName>
</protein>
<dbReference type="InterPro" id="IPR013176">
    <property type="entry name" value="Ccz1"/>
</dbReference>
<dbReference type="PANTHER" id="PTHR13056">
    <property type="entry name" value="VACUOLAR FUSION PROTEIN CCZ1 HOMOLOG-RELATED"/>
    <property type="match status" value="1"/>
</dbReference>
<sequence length="575" mass="63356">MTRIPPSLLYLTIYNPTLQLSSPPPPDDEDAEEAAHILFYTAKETAVSRDKMLRQVGLAKALINFSNIFTVDDTCNNVHSHARRMLMVSPEPNFWIHACVSLANSSRPSSTGRTRGKPHSKSASIGRSKGKEIAMVTDYDEASVDDTALRGDLLRGYELFKIKHGSMTSVLERSGSEALSLQMERFFTPWAWSWQVDTGKQFGNHLGPQIHPKATSLVKILDSNCPNIPSIIATTSHVIPSTSFLDACISPSISRFLMTLVPPAPQPPTPADPNPSDPSLPNDDAQSGPSSFLSGVNFSTIKLTWPNALTFKGKRAPDPEETAQEPPPGDTTVDKEALVAAVRSEETIIPVYKTEVSEEGSTSTAPVSGTTLTLRGSDIPSEPLRTPPPQSPMPILIPTSVHLAPHGEPLKTERRRMHLYLRYPIAFAFLADDPPEAETVKRMSRDILAGLEADPLLGSSVDTLPSAAKILQPKDRHIILHHGYTRSNEAFESNGEQLYSAQRLFETDDDIQEVFSRGVNPQHWHTARRRWNPEAPSEIYMEVLRKETTLADVDNVAIGVARKFLDEQTDVQRAT</sequence>
<keyword evidence="5" id="KW-1185">Reference proteome</keyword>
<reference evidence="4 5" key="1">
    <citation type="journal article" date="2015" name="Fungal Genet. Biol.">
        <title>Evolution of novel wood decay mechanisms in Agaricales revealed by the genome sequences of Fistulina hepatica and Cylindrobasidium torrendii.</title>
        <authorList>
            <person name="Floudas D."/>
            <person name="Held B.W."/>
            <person name="Riley R."/>
            <person name="Nagy L.G."/>
            <person name="Koehler G."/>
            <person name="Ransdell A.S."/>
            <person name="Younus H."/>
            <person name="Chow J."/>
            <person name="Chiniquy J."/>
            <person name="Lipzen A."/>
            <person name="Tritt A."/>
            <person name="Sun H."/>
            <person name="Haridas S."/>
            <person name="LaButti K."/>
            <person name="Ohm R.A."/>
            <person name="Kues U."/>
            <person name="Blanchette R.A."/>
            <person name="Grigoriev I.V."/>
            <person name="Minto R.E."/>
            <person name="Hibbett D.S."/>
        </authorList>
    </citation>
    <scope>NUCLEOTIDE SEQUENCE [LARGE SCALE GENOMIC DNA]</scope>
    <source>
        <strain evidence="4 5">FP15055 ss-10</strain>
    </source>
</reference>
<dbReference type="Pfam" id="PF19031">
    <property type="entry name" value="Intu_longin_1"/>
    <property type="match status" value="1"/>
</dbReference>
<organism evidence="4 5">
    <name type="scientific">Cylindrobasidium torrendii FP15055 ss-10</name>
    <dbReference type="NCBI Taxonomy" id="1314674"/>
    <lineage>
        <taxon>Eukaryota</taxon>
        <taxon>Fungi</taxon>
        <taxon>Dikarya</taxon>
        <taxon>Basidiomycota</taxon>
        <taxon>Agaricomycotina</taxon>
        <taxon>Agaricomycetes</taxon>
        <taxon>Agaricomycetidae</taxon>
        <taxon>Agaricales</taxon>
        <taxon>Marasmiineae</taxon>
        <taxon>Physalacriaceae</taxon>
        <taxon>Cylindrobasidium</taxon>
    </lineage>
</organism>
<feature type="domain" description="CCZ1/INTU/HSP4 first Longin" evidence="3">
    <location>
        <begin position="27"/>
        <end position="164"/>
    </location>
</feature>
<dbReference type="STRING" id="1314674.A0A0D7BMT0"/>
<feature type="compositionally biased region" description="Polar residues" evidence="2">
    <location>
        <begin position="359"/>
        <end position="374"/>
    </location>
</feature>
<dbReference type="GO" id="GO:0035658">
    <property type="term" value="C:Mon1-Ccz1 complex"/>
    <property type="evidence" value="ECO:0007669"/>
    <property type="project" value="InterPro"/>
</dbReference>
<dbReference type="OrthoDB" id="240546at2759"/>
<dbReference type="PANTHER" id="PTHR13056:SF0">
    <property type="entry name" value="VACUOLAR FUSION PROTEIN CCZ1 HOMOLOG-RELATED"/>
    <property type="match status" value="1"/>
</dbReference>
<dbReference type="GO" id="GO:0016192">
    <property type="term" value="P:vesicle-mediated transport"/>
    <property type="evidence" value="ECO:0007669"/>
    <property type="project" value="InterPro"/>
</dbReference>
<feature type="compositionally biased region" description="Pro residues" evidence="2">
    <location>
        <begin position="262"/>
        <end position="278"/>
    </location>
</feature>
<feature type="region of interest" description="Disordered" evidence="2">
    <location>
        <begin position="355"/>
        <end position="391"/>
    </location>
</feature>
<evidence type="ECO:0000313" key="4">
    <source>
        <dbReference type="EMBL" id="KIY71863.1"/>
    </source>
</evidence>
<evidence type="ECO:0000256" key="1">
    <source>
        <dbReference type="ARBA" id="ARBA00005352"/>
    </source>
</evidence>
<name>A0A0D7BMT0_9AGAR</name>
<dbReference type="InterPro" id="IPR043987">
    <property type="entry name" value="CCZ1/INTU/HSP4_longin_1"/>
</dbReference>
<accession>A0A0D7BMT0</accession>
<dbReference type="AlphaFoldDB" id="A0A0D7BMT0"/>